<proteinExistence type="predicted"/>
<reference evidence="1 2" key="1">
    <citation type="submission" date="2021-06" db="EMBL/GenBank/DDBJ databases">
        <title>Caerostris extrusa draft genome.</title>
        <authorList>
            <person name="Kono N."/>
            <person name="Arakawa K."/>
        </authorList>
    </citation>
    <scope>NUCLEOTIDE SEQUENCE [LARGE SCALE GENOMIC DNA]</scope>
</reference>
<organism evidence="1 2">
    <name type="scientific">Caerostris extrusa</name>
    <name type="common">Bark spider</name>
    <name type="synonym">Caerostris bankana</name>
    <dbReference type="NCBI Taxonomy" id="172846"/>
    <lineage>
        <taxon>Eukaryota</taxon>
        <taxon>Metazoa</taxon>
        <taxon>Ecdysozoa</taxon>
        <taxon>Arthropoda</taxon>
        <taxon>Chelicerata</taxon>
        <taxon>Arachnida</taxon>
        <taxon>Araneae</taxon>
        <taxon>Araneomorphae</taxon>
        <taxon>Entelegynae</taxon>
        <taxon>Araneoidea</taxon>
        <taxon>Araneidae</taxon>
        <taxon>Caerostris</taxon>
    </lineage>
</organism>
<evidence type="ECO:0000313" key="2">
    <source>
        <dbReference type="Proteomes" id="UP001054945"/>
    </source>
</evidence>
<dbReference type="Proteomes" id="UP001054945">
    <property type="component" value="Unassembled WGS sequence"/>
</dbReference>
<accession>A0AAV4VN94</accession>
<gene>
    <name evidence="1" type="ORF">CEXT_377861</name>
</gene>
<dbReference type="AlphaFoldDB" id="A0AAV4VN94"/>
<keyword evidence="2" id="KW-1185">Reference proteome</keyword>
<name>A0AAV4VN94_CAEEX</name>
<sequence>MEPFSLRIPSSKRSVRRKDGSEQRAFTSEWYLKYCDRQNFYLKFLYYTGLLKESSITPRRQVVYKIVTHVFVPYHSCGGIHKIDDERS</sequence>
<protein>
    <submittedName>
        <fullName evidence="1">Uncharacterized protein</fullName>
    </submittedName>
</protein>
<evidence type="ECO:0000313" key="1">
    <source>
        <dbReference type="EMBL" id="GIY71603.1"/>
    </source>
</evidence>
<dbReference type="EMBL" id="BPLR01014831">
    <property type="protein sequence ID" value="GIY71603.1"/>
    <property type="molecule type" value="Genomic_DNA"/>
</dbReference>
<comment type="caution">
    <text evidence="1">The sequence shown here is derived from an EMBL/GenBank/DDBJ whole genome shotgun (WGS) entry which is preliminary data.</text>
</comment>